<dbReference type="Pfam" id="PF01906">
    <property type="entry name" value="YbjQ_1"/>
    <property type="match status" value="1"/>
</dbReference>
<keyword evidence="2" id="KW-0812">Transmembrane</keyword>
<evidence type="ECO:0000313" key="4">
    <source>
        <dbReference type="Proteomes" id="UP001197609"/>
    </source>
</evidence>
<dbReference type="Proteomes" id="UP001197609">
    <property type="component" value="Unassembled WGS sequence"/>
</dbReference>
<accession>A0AAJ1AH83</accession>
<comment type="caution">
    <text evidence="3">The sequence shown here is derived from an EMBL/GenBank/DDBJ whole genome shotgun (WGS) entry which is preliminary data.</text>
</comment>
<keyword evidence="2" id="KW-1133">Transmembrane helix</keyword>
<gene>
    <name evidence="3" type="ORF">K8G79_06155</name>
</gene>
<keyword evidence="2" id="KW-0472">Membrane</keyword>
<protein>
    <submittedName>
        <fullName evidence="3">YbjQ family protein</fullName>
    </submittedName>
</protein>
<organism evidence="3 4">
    <name type="scientific">Candidatus Methylomirabilis tolerans</name>
    <dbReference type="NCBI Taxonomy" id="3123416"/>
    <lineage>
        <taxon>Bacteria</taxon>
        <taxon>Candidatus Methylomirabilota</taxon>
        <taxon>Candidatus Methylomirabilia</taxon>
        <taxon>Candidatus Methylomirabilales</taxon>
        <taxon>Candidatus Methylomirabilaceae</taxon>
        <taxon>Candidatus Methylomirabilis</taxon>
    </lineage>
</organism>
<feature type="transmembrane region" description="Helical" evidence="2">
    <location>
        <begin position="6"/>
        <end position="22"/>
    </location>
</feature>
<comment type="similarity">
    <text evidence="1">Belongs to the UPF0145 family.</text>
</comment>
<proteinExistence type="inferred from homology"/>
<dbReference type="InterPro" id="IPR035439">
    <property type="entry name" value="UPF0145_dom_sf"/>
</dbReference>
<sequence>MAPVFAVIFVVITLFGLAWPFLHTYRMKRRRINLDKEIQIYQNRITIVTSDSISGRVTEQVLGSIMGTSHIPAANDEEQKLADREAMHSLIKQAYQMGANAIIGLNMATESFEFTDPKKFLVFPAVTWTATKVIYTGTAVKVGSPDPPGKGSI</sequence>
<evidence type="ECO:0000256" key="2">
    <source>
        <dbReference type="SAM" id="Phobius"/>
    </source>
</evidence>
<reference evidence="3 4" key="1">
    <citation type="journal article" date="2021" name="bioRxiv">
        <title>Unraveling nitrogen, sulfur and carbon metabolic pathways and microbial community transcriptional responses to substrate deprivation and toxicity stresses in a bioreactor mimicking anoxic brackish coastal sediment conditions.</title>
        <authorList>
            <person name="Martins P.D."/>
            <person name="Echeveste M.J."/>
            <person name="Arshad A."/>
            <person name="Kurth J."/>
            <person name="Ouboter H."/>
            <person name="Jetten M.S.M."/>
            <person name="Welte C.U."/>
        </authorList>
    </citation>
    <scope>NUCLEOTIDE SEQUENCE [LARGE SCALE GENOMIC DNA]</scope>
    <source>
        <strain evidence="3">MAG_38</strain>
    </source>
</reference>
<dbReference type="InterPro" id="IPR002765">
    <property type="entry name" value="UPF0145_YbjQ-like"/>
</dbReference>
<dbReference type="SUPFAM" id="SSF117782">
    <property type="entry name" value="YbjQ-like"/>
    <property type="match status" value="1"/>
</dbReference>
<evidence type="ECO:0000313" key="3">
    <source>
        <dbReference type="EMBL" id="MBZ0159699.1"/>
    </source>
</evidence>
<name>A0AAJ1AH83_9BACT</name>
<dbReference type="Gene3D" id="3.30.110.70">
    <property type="entry name" value="Hypothetical protein apc22750. Chain B"/>
    <property type="match status" value="1"/>
</dbReference>
<evidence type="ECO:0000256" key="1">
    <source>
        <dbReference type="ARBA" id="ARBA00010751"/>
    </source>
</evidence>
<dbReference type="EMBL" id="JAIOIU010000072">
    <property type="protein sequence ID" value="MBZ0159699.1"/>
    <property type="molecule type" value="Genomic_DNA"/>
</dbReference>
<dbReference type="AlphaFoldDB" id="A0AAJ1AH83"/>